<evidence type="ECO:0000259" key="3">
    <source>
        <dbReference type="SMART" id="SM00768"/>
    </source>
</evidence>
<dbReference type="InterPro" id="IPR044788">
    <property type="entry name" value="X8_dom_prot"/>
</dbReference>
<dbReference type="SMART" id="SM00768">
    <property type="entry name" value="X8"/>
    <property type="match status" value="1"/>
</dbReference>
<keyword evidence="5" id="KW-1185">Reference proteome</keyword>
<sequence length="296" mass="32290">MHSVAVFAMLIAGSGALKPSDMELPVRVTPFSDLDRFHMATSTFYDVEKVGAWSDLECHLKPVDISDAALQNLLDYACSPSGGVDCAPINPGGDHYPCTLYECTDYAVSTYYANHKPKFEWQVDQTCFFSGLAYATPPRPYHFMLLAGKGELNATDMSTNVMSKKDSAVQGQTLSYTIKNLTLTFNEADFTHFSLWIGASATGALAQLRVHYDFDGDGTWDRNETFGGTAVTVTPDYFIYSDAGKAPTGAAGNYADLKNGAVKIELVSRFAQGTDFITLLEATQQSPSWVTIPYHA</sequence>
<dbReference type="GO" id="GO:0009506">
    <property type="term" value="C:plasmodesma"/>
    <property type="evidence" value="ECO:0007669"/>
    <property type="project" value="UniProtKB-ARBA"/>
</dbReference>
<dbReference type="PANTHER" id="PTHR31044">
    <property type="entry name" value="BETA-1,3 GLUCANASE"/>
    <property type="match status" value="1"/>
</dbReference>
<accession>A0AAE0LIU7</accession>
<gene>
    <name evidence="4" type="ORF">CYMTET_6016</name>
</gene>
<feature type="domain" description="X8" evidence="3">
    <location>
        <begin position="56"/>
        <end position="143"/>
    </location>
</feature>
<evidence type="ECO:0000256" key="2">
    <source>
        <dbReference type="SAM" id="SignalP"/>
    </source>
</evidence>
<feature type="signal peptide" evidence="2">
    <location>
        <begin position="1"/>
        <end position="16"/>
    </location>
</feature>
<dbReference type="EMBL" id="LGRX02001268">
    <property type="protein sequence ID" value="KAK3286430.1"/>
    <property type="molecule type" value="Genomic_DNA"/>
</dbReference>
<keyword evidence="1 2" id="KW-0732">Signal</keyword>
<dbReference type="InterPro" id="IPR012946">
    <property type="entry name" value="X8"/>
</dbReference>
<dbReference type="Proteomes" id="UP001190700">
    <property type="component" value="Unassembled WGS sequence"/>
</dbReference>
<organism evidence="4 5">
    <name type="scientific">Cymbomonas tetramitiformis</name>
    <dbReference type="NCBI Taxonomy" id="36881"/>
    <lineage>
        <taxon>Eukaryota</taxon>
        <taxon>Viridiplantae</taxon>
        <taxon>Chlorophyta</taxon>
        <taxon>Pyramimonadophyceae</taxon>
        <taxon>Pyramimonadales</taxon>
        <taxon>Pyramimonadaceae</taxon>
        <taxon>Cymbomonas</taxon>
    </lineage>
</organism>
<evidence type="ECO:0000313" key="5">
    <source>
        <dbReference type="Proteomes" id="UP001190700"/>
    </source>
</evidence>
<dbReference type="Gene3D" id="1.20.58.1040">
    <property type="match status" value="1"/>
</dbReference>
<dbReference type="PANTHER" id="PTHR31044:SF52">
    <property type="entry name" value="OS01G0631500 PROTEIN"/>
    <property type="match status" value="1"/>
</dbReference>
<proteinExistence type="predicted"/>
<feature type="chain" id="PRO_5042191249" description="X8 domain-containing protein" evidence="2">
    <location>
        <begin position="17"/>
        <end position="296"/>
    </location>
</feature>
<evidence type="ECO:0000256" key="1">
    <source>
        <dbReference type="ARBA" id="ARBA00022729"/>
    </source>
</evidence>
<comment type="caution">
    <text evidence="4">The sequence shown here is derived from an EMBL/GenBank/DDBJ whole genome shotgun (WGS) entry which is preliminary data.</text>
</comment>
<name>A0AAE0LIU7_9CHLO</name>
<dbReference type="Pfam" id="PF07983">
    <property type="entry name" value="X8"/>
    <property type="match status" value="1"/>
</dbReference>
<reference evidence="4 5" key="1">
    <citation type="journal article" date="2015" name="Genome Biol. Evol.">
        <title>Comparative Genomics of a Bacterivorous Green Alga Reveals Evolutionary Causalities and Consequences of Phago-Mixotrophic Mode of Nutrition.</title>
        <authorList>
            <person name="Burns J.A."/>
            <person name="Paasch A."/>
            <person name="Narechania A."/>
            <person name="Kim E."/>
        </authorList>
    </citation>
    <scope>NUCLEOTIDE SEQUENCE [LARGE SCALE GENOMIC DNA]</scope>
    <source>
        <strain evidence="4 5">PLY_AMNH</strain>
    </source>
</reference>
<protein>
    <recommendedName>
        <fullName evidence="3">X8 domain-containing protein</fullName>
    </recommendedName>
</protein>
<dbReference type="AlphaFoldDB" id="A0AAE0LIU7"/>
<evidence type="ECO:0000313" key="4">
    <source>
        <dbReference type="EMBL" id="KAK3286430.1"/>
    </source>
</evidence>